<dbReference type="Pfam" id="PF08449">
    <property type="entry name" value="UAA"/>
    <property type="match status" value="1"/>
</dbReference>
<evidence type="ECO:0000256" key="7">
    <source>
        <dbReference type="SAM" id="Phobius"/>
    </source>
</evidence>
<dbReference type="AlphaFoldDB" id="A0A7S3K6P0"/>
<evidence type="ECO:0008006" key="9">
    <source>
        <dbReference type="Google" id="ProtNLM"/>
    </source>
</evidence>
<evidence type="ECO:0000256" key="6">
    <source>
        <dbReference type="SAM" id="MobiDB-lite"/>
    </source>
</evidence>
<gene>
    <name evidence="8" type="ORF">ALAG00032_LOCUS15203</name>
</gene>
<dbReference type="EMBL" id="HBIJ01023117">
    <property type="protein sequence ID" value="CAE0374400.1"/>
    <property type="molecule type" value="Transcribed_RNA"/>
</dbReference>
<feature type="transmembrane region" description="Helical" evidence="7">
    <location>
        <begin position="69"/>
        <end position="86"/>
    </location>
</feature>
<organism evidence="8">
    <name type="scientific">Aureoumbra lagunensis</name>
    <dbReference type="NCBI Taxonomy" id="44058"/>
    <lineage>
        <taxon>Eukaryota</taxon>
        <taxon>Sar</taxon>
        <taxon>Stramenopiles</taxon>
        <taxon>Ochrophyta</taxon>
        <taxon>Pelagophyceae</taxon>
        <taxon>Pelagomonadales</taxon>
        <taxon>Aureoumbra</taxon>
    </lineage>
</organism>
<dbReference type="GO" id="GO:0046964">
    <property type="term" value="F:3'-phosphoadenosine 5'-phosphosulfate transmembrane transporter activity"/>
    <property type="evidence" value="ECO:0007669"/>
    <property type="project" value="TreeGrafter"/>
</dbReference>
<evidence type="ECO:0000256" key="1">
    <source>
        <dbReference type="ARBA" id="ARBA00004141"/>
    </source>
</evidence>
<feature type="region of interest" description="Disordered" evidence="6">
    <location>
        <begin position="371"/>
        <end position="422"/>
    </location>
</feature>
<comment type="subcellular location">
    <subcellularLocation>
        <location evidence="1">Membrane</location>
        <topology evidence="1">Multi-pass membrane protein</topology>
    </subcellularLocation>
</comment>
<proteinExistence type="predicted"/>
<feature type="compositionally biased region" description="Basic and acidic residues" evidence="6">
    <location>
        <begin position="47"/>
        <end position="59"/>
    </location>
</feature>
<evidence type="ECO:0000256" key="4">
    <source>
        <dbReference type="ARBA" id="ARBA00022989"/>
    </source>
</evidence>
<accession>A0A7S3K6P0</accession>
<dbReference type="GO" id="GO:0005789">
    <property type="term" value="C:endoplasmic reticulum membrane"/>
    <property type="evidence" value="ECO:0007669"/>
    <property type="project" value="TreeGrafter"/>
</dbReference>
<feature type="compositionally biased region" description="Basic and acidic residues" evidence="6">
    <location>
        <begin position="18"/>
        <end position="28"/>
    </location>
</feature>
<evidence type="ECO:0000256" key="3">
    <source>
        <dbReference type="ARBA" id="ARBA00022692"/>
    </source>
</evidence>
<keyword evidence="2" id="KW-0813">Transport</keyword>
<keyword evidence="4 7" id="KW-1133">Transmembrane helix</keyword>
<keyword evidence="3 7" id="KW-0812">Transmembrane</keyword>
<feature type="transmembrane region" description="Helical" evidence="7">
    <location>
        <begin position="98"/>
        <end position="124"/>
    </location>
</feature>
<feature type="transmembrane region" description="Helical" evidence="7">
    <location>
        <begin position="190"/>
        <end position="208"/>
    </location>
</feature>
<feature type="region of interest" description="Disordered" evidence="6">
    <location>
        <begin position="1"/>
        <end position="59"/>
    </location>
</feature>
<feature type="transmembrane region" description="Helical" evidence="7">
    <location>
        <begin position="349"/>
        <end position="366"/>
    </location>
</feature>
<dbReference type="GO" id="GO:0000139">
    <property type="term" value="C:Golgi membrane"/>
    <property type="evidence" value="ECO:0007669"/>
    <property type="project" value="TreeGrafter"/>
</dbReference>
<evidence type="ECO:0000256" key="5">
    <source>
        <dbReference type="ARBA" id="ARBA00023136"/>
    </source>
</evidence>
<sequence length="422" mass="46156">MPVARGRGRKDTEDDVLREDGDSDHNVLQEENDQATSKVPLLNTTGKDGDIRKSGGLKTKENQAGGKELAFCFIGLQASYLTWGYVQEKVMTKQYTTGTFPSATFCVFSNRVLAVLIAMLITLYQHKGKLSLPAPYYVFAPCALSNSLSSFGQYQALRYVSFPLQTISKSTKVIPVMLMGKVLNKKSYPCIDYIEAMLISLGVSIFSLAGKSGSAGSSDAGEAILGVSMLGLYIMSDSFTSQWQSRLYQAHPSVDQFQMMFAVNTWAIIMTLFALISSNELFTTISFLRQNPMAGLDNITIAITSATGQLFIFYTIKTFGPVVFTIIMTTRQVFSIVISCIIFKHPIPFPAMIGAAAVFGTIFYRIKRQAKNQRNRGNGSTKANSSPPANTKTPANQHTLVSTSPEANHDFNSMPTTIASKA</sequence>
<dbReference type="PANTHER" id="PTHR10778:SF13">
    <property type="entry name" value="ADENOSINE 3'-PHOSPHO 5'-PHOSPHOSULFATE TRANSPORTER 1"/>
    <property type="match status" value="1"/>
</dbReference>
<feature type="compositionally biased region" description="Polar residues" evidence="6">
    <location>
        <begin position="375"/>
        <end position="422"/>
    </location>
</feature>
<feature type="compositionally biased region" description="Polar residues" evidence="6">
    <location>
        <begin position="34"/>
        <end position="46"/>
    </location>
</feature>
<protein>
    <recommendedName>
        <fullName evidence="9">Sugar phosphate transporter domain-containing protein</fullName>
    </recommendedName>
</protein>
<reference evidence="8" key="1">
    <citation type="submission" date="2021-01" db="EMBL/GenBank/DDBJ databases">
        <authorList>
            <person name="Corre E."/>
            <person name="Pelletier E."/>
            <person name="Niang G."/>
            <person name="Scheremetjew M."/>
            <person name="Finn R."/>
            <person name="Kale V."/>
            <person name="Holt S."/>
            <person name="Cochrane G."/>
            <person name="Meng A."/>
            <person name="Brown T."/>
            <person name="Cohen L."/>
        </authorList>
    </citation>
    <scope>NUCLEOTIDE SEQUENCE</scope>
    <source>
        <strain evidence="8">CCMP1510</strain>
    </source>
</reference>
<evidence type="ECO:0000313" key="8">
    <source>
        <dbReference type="EMBL" id="CAE0374400.1"/>
    </source>
</evidence>
<name>A0A7S3K6P0_9STRA</name>
<evidence type="ECO:0000256" key="2">
    <source>
        <dbReference type="ARBA" id="ARBA00022448"/>
    </source>
</evidence>
<dbReference type="PANTHER" id="PTHR10778">
    <property type="entry name" value="SOLUTE CARRIER FAMILY 35 MEMBER B"/>
    <property type="match status" value="1"/>
</dbReference>
<dbReference type="InterPro" id="IPR013657">
    <property type="entry name" value="SCL35B1-4/HUT1"/>
</dbReference>
<keyword evidence="5 7" id="KW-0472">Membrane</keyword>